<proteinExistence type="predicted"/>
<evidence type="ECO:0000313" key="2">
    <source>
        <dbReference type="Proteomes" id="UP000030653"/>
    </source>
</evidence>
<dbReference type="RefSeq" id="XP_040633150.1">
    <property type="nucleotide sequence ID" value="XM_040767724.1"/>
</dbReference>
<evidence type="ECO:0000313" key="1">
    <source>
        <dbReference type="EMBL" id="EJU06256.1"/>
    </source>
</evidence>
<accession>M5G7S6</accession>
<dbReference type="AlphaFoldDB" id="M5G7S6"/>
<reference evidence="1 2" key="1">
    <citation type="journal article" date="2012" name="Science">
        <title>The Paleozoic origin of enzymatic lignin decomposition reconstructed from 31 fungal genomes.</title>
        <authorList>
            <person name="Floudas D."/>
            <person name="Binder M."/>
            <person name="Riley R."/>
            <person name="Barry K."/>
            <person name="Blanchette R.A."/>
            <person name="Henrissat B."/>
            <person name="Martinez A.T."/>
            <person name="Otillar R."/>
            <person name="Spatafora J.W."/>
            <person name="Yadav J.S."/>
            <person name="Aerts A."/>
            <person name="Benoit I."/>
            <person name="Boyd A."/>
            <person name="Carlson A."/>
            <person name="Copeland A."/>
            <person name="Coutinho P.M."/>
            <person name="de Vries R.P."/>
            <person name="Ferreira P."/>
            <person name="Findley K."/>
            <person name="Foster B."/>
            <person name="Gaskell J."/>
            <person name="Glotzer D."/>
            <person name="Gorecki P."/>
            <person name="Heitman J."/>
            <person name="Hesse C."/>
            <person name="Hori C."/>
            <person name="Igarashi K."/>
            <person name="Jurgens J.A."/>
            <person name="Kallen N."/>
            <person name="Kersten P."/>
            <person name="Kohler A."/>
            <person name="Kuees U."/>
            <person name="Kumar T.K.A."/>
            <person name="Kuo A."/>
            <person name="LaButti K."/>
            <person name="Larrondo L.F."/>
            <person name="Lindquist E."/>
            <person name="Ling A."/>
            <person name="Lombard V."/>
            <person name="Lucas S."/>
            <person name="Lundell T."/>
            <person name="Martin R."/>
            <person name="McLaughlin D.J."/>
            <person name="Morgenstern I."/>
            <person name="Morin E."/>
            <person name="Murat C."/>
            <person name="Nagy L.G."/>
            <person name="Nolan M."/>
            <person name="Ohm R.A."/>
            <person name="Patyshakuliyeva A."/>
            <person name="Rokas A."/>
            <person name="Ruiz-Duenas F.J."/>
            <person name="Sabat G."/>
            <person name="Salamov A."/>
            <person name="Samejima M."/>
            <person name="Schmutz J."/>
            <person name="Slot J.C."/>
            <person name="St John F."/>
            <person name="Stenlid J."/>
            <person name="Sun H."/>
            <person name="Sun S."/>
            <person name="Syed K."/>
            <person name="Tsang A."/>
            <person name="Wiebenga A."/>
            <person name="Young D."/>
            <person name="Pisabarro A."/>
            <person name="Eastwood D.C."/>
            <person name="Martin F."/>
            <person name="Cullen D."/>
            <person name="Grigoriev I.V."/>
            <person name="Hibbett D.S."/>
        </authorList>
    </citation>
    <scope>NUCLEOTIDE SEQUENCE [LARGE SCALE GENOMIC DNA]</scope>
    <source>
        <strain evidence="1 2">DJM-731 SS1</strain>
    </source>
</reference>
<name>M5G7S6_DACPD</name>
<dbReference type="GeneID" id="63682786"/>
<gene>
    <name evidence="1" type="ORF">DACRYDRAFT_103202</name>
</gene>
<organism evidence="1 2">
    <name type="scientific">Dacryopinax primogenitus (strain DJM 731)</name>
    <name type="common">Brown rot fungus</name>
    <dbReference type="NCBI Taxonomy" id="1858805"/>
    <lineage>
        <taxon>Eukaryota</taxon>
        <taxon>Fungi</taxon>
        <taxon>Dikarya</taxon>
        <taxon>Basidiomycota</taxon>
        <taxon>Agaricomycotina</taxon>
        <taxon>Dacrymycetes</taxon>
        <taxon>Dacrymycetales</taxon>
        <taxon>Dacrymycetaceae</taxon>
        <taxon>Dacryopinax</taxon>
    </lineage>
</organism>
<dbReference type="HOGENOM" id="CLU_1475129_0_0_1"/>
<dbReference type="EMBL" id="JH795855">
    <property type="protein sequence ID" value="EJU06256.1"/>
    <property type="molecule type" value="Genomic_DNA"/>
</dbReference>
<keyword evidence="2" id="KW-1185">Reference proteome</keyword>
<sequence>MSRHIADVSGAIAPSDFMTDSVCDDPDSPVSLRERRYAGAQGCVRRARTIQKLLDRARRASELLPAPGRVWENSRQDFVTNWRQNLIHVDAMNWFARGYLLCISQQAVQQFWGLPAESRFPLFTEVLVNVTTNRKAVSFADERIQDIVEAYKQTFSRIMRRHDIYVALRATAEMFPDLPFERA</sequence>
<dbReference type="Proteomes" id="UP000030653">
    <property type="component" value="Unassembled WGS sequence"/>
</dbReference>
<protein>
    <submittedName>
        <fullName evidence="1">Uncharacterized protein</fullName>
    </submittedName>
</protein>